<dbReference type="InterPro" id="IPR021858">
    <property type="entry name" value="Fun_TF"/>
</dbReference>
<evidence type="ECO:0000313" key="6">
    <source>
        <dbReference type="Proteomes" id="UP001338582"/>
    </source>
</evidence>
<feature type="region of interest" description="Disordered" evidence="3">
    <location>
        <begin position="26"/>
        <end position="100"/>
    </location>
</feature>
<dbReference type="GO" id="GO:0008270">
    <property type="term" value="F:zinc ion binding"/>
    <property type="evidence" value="ECO:0007669"/>
    <property type="project" value="InterPro"/>
</dbReference>
<dbReference type="PROSITE" id="PS50048">
    <property type="entry name" value="ZN2_CY6_FUNGAL_2"/>
    <property type="match status" value="1"/>
</dbReference>
<accession>A0AAX4H495</accession>
<feature type="compositionally biased region" description="Polar residues" evidence="3">
    <location>
        <begin position="61"/>
        <end position="83"/>
    </location>
</feature>
<evidence type="ECO:0000259" key="4">
    <source>
        <dbReference type="PROSITE" id="PS50048"/>
    </source>
</evidence>
<keyword evidence="2" id="KW-0539">Nucleus</keyword>
<proteinExistence type="predicted"/>
<name>A0AAX4H495_9ASCO</name>
<dbReference type="SMART" id="SM00066">
    <property type="entry name" value="GAL4"/>
    <property type="match status" value="1"/>
</dbReference>
<keyword evidence="6" id="KW-1185">Reference proteome</keyword>
<dbReference type="PANTHER" id="PTHR37534">
    <property type="entry name" value="TRANSCRIPTIONAL ACTIVATOR PROTEIN UGA3"/>
    <property type="match status" value="1"/>
</dbReference>
<sequence length="1076" mass="118832">MESLDSPQSTLIPVNSALLQDLSKPKISKSRVASGVSVKTEPTSVSFQQELQAQSQKLQAPTQARPQKNNARSIQPDLSSSGQPPAKRAKSLSKSRNGCNTCKKKRLKCDETKPACNNCTKRNIACGGYATRYKWRVFNEGKEEPLQTEPFAGRKESSQGGTTILKSESSANLMHLGPLGDGGILQGKSGPGNAMLLASPNTGTTNKRVQINEARLPRGLVSGNQGELKPLLLNEHLELAALSVVGKSSKEIEIEQNLLAKGLNPQSYRHDSIGDFGPNAHDQPQRGMRHKMQRSYSSENVPVDTPSPTALQRSRSLSTYNVPTEVQTFRAAHSSIGLHSLAEAAVDEMRVRSPASTPSLPHFPHSAGVTPESLPLSHYYGPDKTPRISSAVPTPKPWLFNTIHGDTMHGAKDILPEINITPSLSAIINYAFTEDGQRHPEHYSTKLLGGPEGGAPSPLDLNLAHQLEVGSPVDPRRPSIASSLGKVVTPNVHFAQENTPQDSSELLYEVGCQLMRHACPSPSIIRGVSHDSLLRSSEHEQILFLYSTYTCGIMSIKSGVAENPWKNLYLPVCSDYPYLFNSIASMTLFHLACNSNVSENSALLRSKGYAYMKSCILELASGLSKMENNLNCDYMFPADVALATCLNLAVSESWDTHISSGIAHLKGANSMIQKVLSVIKQYLAAGRKGNAGGASRAMLRKKLVFVNNEEWKKIENFDLEHKDSSVLTDMYVPRNLQLLFNQWIYFEVLSQMTCYNGQDIKGIDLVATITKIIQKTEKKRDEETRSAENTTSPLGSQDLHGNSVNGALSADQFFLEKFDAMLKNVDYVDPLLGCAQSLFLIMGRVANLISKVRLSREKDPKQVRNSLTNISLASELKQQLVDWRPNISAQMAELGSKESKDSSWDFYSCISTAEAYRYATLLYLHEAVPEVPLILSHQLAEKIFVLLASIPSNSNLFIVHIFPLLVSSCEAEPGEEREWCLSRWASLSTKLWIGNIDRAFEVVKEVWRRKDEQMQKSSDTAIQEKLDLNDPRDFSVHLHGLMSSINKNKVADDKGIVSKTHWSTIMREWGWEVLLA</sequence>
<dbReference type="GO" id="GO:0000981">
    <property type="term" value="F:DNA-binding transcription factor activity, RNA polymerase II-specific"/>
    <property type="evidence" value="ECO:0007669"/>
    <property type="project" value="InterPro"/>
</dbReference>
<evidence type="ECO:0000256" key="1">
    <source>
        <dbReference type="ARBA" id="ARBA00004123"/>
    </source>
</evidence>
<feature type="domain" description="Zn(2)-C6 fungal-type" evidence="4">
    <location>
        <begin position="98"/>
        <end position="126"/>
    </location>
</feature>
<feature type="compositionally biased region" description="Low complexity" evidence="3">
    <location>
        <begin position="48"/>
        <end position="60"/>
    </location>
</feature>
<evidence type="ECO:0000256" key="2">
    <source>
        <dbReference type="ARBA" id="ARBA00023242"/>
    </source>
</evidence>
<dbReference type="CDD" id="cd00067">
    <property type="entry name" value="GAL4"/>
    <property type="match status" value="1"/>
</dbReference>
<comment type="subcellular location">
    <subcellularLocation>
        <location evidence="1">Nucleus</location>
    </subcellularLocation>
</comment>
<dbReference type="Pfam" id="PF11951">
    <property type="entry name" value="Fungal_trans_2"/>
    <property type="match status" value="1"/>
</dbReference>
<feature type="compositionally biased region" description="Polar residues" evidence="3">
    <location>
        <begin position="787"/>
        <end position="800"/>
    </location>
</feature>
<reference evidence="5 6" key="1">
    <citation type="submission" date="2023-10" db="EMBL/GenBank/DDBJ databases">
        <title>Draft Genome Sequence of Candida saopaulonensis from a very Premature Infant with Sepsis.</title>
        <authorList>
            <person name="Ning Y."/>
            <person name="Dai R."/>
            <person name="Xiao M."/>
            <person name="Xu Y."/>
            <person name="Yan Q."/>
            <person name="Zhang L."/>
        </authorList>
    </citation>
    <scope>NUCLEOTIDE SEQUENCE [LARGE SCALE GENOMIC DNA]</scope>
    <source>
        <strain evidence="5 6">19XY460</strain>
    </source>
</reference>
<dbReference type="AlphaFoldDB" id="A0AAX4H495"/>
<dbReference type="GO" id="GO:0000976">
    <property type="term" value="F:transcription cis-regulatory region binding"/>
    <property type="evidence" value="ECO:0007669"/>
    <property type="project" value="TreeGrafter"/>
</dbReference>
<dbReference type="GO" id="GO:0045944">
    <property type="term" value="P:positive regulation of transcription by RNA polymerase II"/>
    <property type="evidence" value="ECO:0007669"/>
    <property type="project" value="TreeGrafter"/>
</dbReference>
<gene>
    <name evidence="5" type="ORF">PUMCH_000619</name>
</gene>
<dbReference type="SUPFAM" id="SSF57701">
    <property type="entry name" value="Zn2/Cys6 DNA-binding domain"/>
    <property type="match status" value="1"/>
</dbReference>
<dbReference type="GeneID" id="88171688"/>
<dbReference type="GO" id="GO:0005634">
    <property type="term" value="C:nucleus"/>
    <property type="evidence" value="ECO:0007669"/>
    <property type="project" value="UniProtKB-SubCell"/>
</dbReference>
<feature type="compositionally biased region" description="Basic and acidic residues" evidence="3">
    <location>
        <begin position="777"/>
        <end position="786"/>
    </location>
</feature>
<dbReference type="Proteomes" id="UP001338582">
    <property type="component" value="Chromosome 1"/>
</dbReference>
<organism evidence="5 6">
    <name type="scientific">Australozyma saopauloensis</name>
    <dbReference type="NCBI Taxonomy" id="291208"/>
    <lineage>
        <taxon>Eukaryota</taxon>
        <taxon>Fungi</taxon>
        <taxon>Dikarya</taxon>
        <taxon>Ascomycota</taxon>
        <taxon>Saccharomycotina</taxon>
        <taxon>Pichiomycetes</taxon>
        <taxon>Metschnikowiaceae</taxon>
        <taxon>Australozyma</taxon>
    </lineage>
</organism>
<dbReference type="Gene3D" id="4.10.240.10">
    <property type="entry name" value="Zn(2)-C6 fungal-type DNA-binding domain"/>
    <property type="match status" value="1"/>
</dbReference>
<feature type="region of interest" description="Disordered" evidence="3">
    <location>
        <begin position="777"/>
        <end position="800"/>
    </location>
</feature>
<dbReference type="PROSITE" id="PS00463">
    <property type="entry name" value="ZN2_CY6_FUNGAL_1"/>
    <property type="match status" value="1"/>
</dbReference>
<dbReference type="KEGG" id="asau:88171688"/>
<dbReference type="Pfam" id="PF00172">
    <property type="entry name" value="Zn_clus"/>
    <property type="match status" value="1"/>
</dbReference>
<dbReference type="InterPro" id="IPR036864">
    <property type="entry name" value="Zn2-C6_fun-type_DNA-bd_sf"/>
</dbReference>
<dbReference type="RefSeq" id="XP_062875768.1">
    <property type="nucleotide sequence ID" value="XM_063019698.1"/>
</dbReference>
<dbReference type="PANTHER" id="PTHR37534:SF15">
    <property type="entry name" value="ZN(II)2CYS6 TRANSCRIPTION FACTOR (EUROFUNG)"/>
    <property type="match status" value="1"/>
</dbReference>
<dbReference type="EMBL" id="CP138894">
    <property type="protein sequence ID" value="WPK23381.1"/>
    <property type="molecule type" value="Genomic_DNA"/>
</dbReference>
<dbReference type="InterPro" id="IPR001138">
    <property type="entry name" value="Zn2Cys6_DnaBD"/>
</dbReference>
<evidence type="ECO:0000256" key="3">
    <source>
        <dbReference type="SAM" id="MobiDB-lite"/>
    </source>
</evidence>
<evidence type="ECO:0000313" key="5">
    <source>
        <dbReference type="EMBL" id="WPK23381.1"/>
    </source>
</evidence>
<protein>
    <recommendedName>
        <fullName evidence="4">Zn(2)-C6 fungal-type domain-containing protein</fullName>
    </recommendedName>
</protein>